<dbReference type="Proteomes" id="UP001566132">
    <property type="component" value="Unassembled WGS sequence"/>
</dbReference>
<proteinExistence type="predicted"/>
<evidence type="ECO:0000313" key="4">
    <source>
        <dbReference type="EMBL" id="KAL1493578.1"/>
    </source>
</evidence>
<feature type="region of interest" description="Disordered" evidence="2">
    <location>
        <begin position="22"/>
        <end position="55"/>
    </location>
</feature>
<evidence type="ECO:0000256" key="1">
    <source>
        <dbReference type="PROSITE-ProRule" id="PRU00371"/>
    </source>
</evidence>
<feature type="compositionally biased region" description="Low complexity" evidence="2">
    <location>
        <begin position="22"/>
        <end position="32"/>
    </location>
</feature>
<sequence>MYTRQLGFLKGSITARKTISSLESESIASTSAQREDEEEHKDDEEELLSPTPCSSGTNILRASRTQVGKKNLHPFEKRLLYSLDRYEKKENVADDDNRQFLLSLIPSLSSLQKNLNTHCRIELMQCISKYEAMCQPFQQTTYQHQPIARSSSYIVNQLQYASQQYSPRTFATPVTTPSPSSPAESIVSYHTNSLSDENDLQLSQLINN</sequence>
<organism evidence="4 5">
    <name type="scientific">Hypothenemus hampei</name>
    <name type="common">Coffee berry borer</name>
    <dbReference type="NCBI Taxonomy" id="57062"/>
    <lineage>
        <taxon>Eukaryota</taxon>
        <taxon>Metazoa</taxon>
        <taxon>Ecdysozoa</taxon>
        <taxon>Arthropoda</taxon>
        <taxon>Hexapoda</taxon>
        <taxon>Insecta</taxon>
        <taxon>Pterygota</taxon>
        <taxon>Neoptera</taxon>
        <taxon>Endopterygota</taxon>
        <taxon>Coleoptera</taxon>
        <taxon>Polyphaga</taxon>
        <taxon>Cucujiformia</taxon>
        <taxon>Curculionidae</taxon>
        <taxon>Scolytinae</taxon>
        <taxon>Hypothenemus</taxon>
    </lineage>
</organism>
<comment type="caution">
    <text evidence="4">The sequence shown here is derived from an EMBL/GenBank/DDBJ whole genome shotgun (WGS) entry which is preliminary data.</text>
</comment>
<evidence type="ECO:0000256" key="2">
    <source>
        <dbReference type="SAM" id="MobiDB-lite"/>
    </source>
</evidence>
<evidence type="ECO:0000313" key="5">
    <source>
        <dbReference type="Proteomes" id="UP001566132"/>
    </source>
</evidence>
<comment type="subcellular location">
    <subcellularLocation>
        <location evidence="1">Nucleus</location>
    </subcellularLocation>
</comment>
<keyword evidence="1" id="KW-0539">Nucleus</keyword>
<evidence type="ECO:0000259" key="3">
    <source>
        <dbReference type="PROSITE" id="PS51031"/>
    </source>
</evidence>
<dbReference type="AlphaFoldDB" id="A0ABD1EFV8"/>
<feature type="compositionally biased region" description="Acidic residues" evidence="2">
    <location>
        <begin position="35"/>
        <end position="47"/>
    </location>
</feature>
<dbReference type="PROSITE" id="PS51031">
    <property type="entry name" value="BESS"/>
    <property type="match status" value="1"/>
</dbReference>
<dbReference type="EMBL" id="JBDJPC010000007">
    <property type="protein sequence ID" value="KAL1493578.1"/>
    <property type="molecule type" value="Genomic_DNA"/>
</dbReference>
<gene>
    <name evidence="4" type="ORF">ABEB36_009279</name>
</gene>
<name>A0ABD1EFV8_HYPHA</name>
<feature type="domain" description="BESS" evidence="3">
    <location>
        <begin position="94"/>
        <end position="133"/>
    </location>
</feature>
<accession>A0ABD1EFV8</accession>
<reference evidence="4 5" key="1">
    <citation type="submission" date="2024-05" db="EMBL/GenBank/DDBJ databases">
        <title>Genetic variation in Jamaican populations of the coffee berry borer (Hypothenemus hampei).</title>
        <authorList>
            <person name="Errbii M."/>
            <person name="Myrie A."/>
        </authorList>
    </citation>
    <scope>NUCLEOTIDE SEQUENCE [LARGE SCALE GENOMIC DNA]</scope>
    <source>
        <strain evidence="4">JA-Hopewell-2020-01-JO</strain>
        <tissue evidence="4">Whole body</tissue>
    </source>
</reference>
<protein>
    <recommendedName>
        <fullName evidence="3">BESS domain-containing protein</fullName>
    </recommendedName>
</protein>
<keyword evidence="5" id="KW-1185">Reference proteome</keyword>
<dbReference type="InterPro" id="IPR004210">
    <property type="entry name" value="BESS_motif"/>
</dbReference>
<dbReference type="GO" id="GO:0005634">
    <property type="term" value="C:nucleus"/>
    <property type="evidence" value="ECO:0007669"/>
    <property type="project" value="UniProtKB-SubCell"/>
</dbReference>